<gene>
    <name evidence="1" type="ORF">EVAR_96913_1</name>
</gene>
<sequence>MEKRQKYYTNEICTFSGFEAVSVRVADVGGSSRELALILLQIESVSSVKNCNKVDTLIVTILLQEPDIHNKTMELDFRMLYDLTERKLRNCVQIRNIFETIKRSYDEKMLKKIVIVA</sequence>
<accession>A0A4C1WEN1</accession>
<dbReference type="Proteomes" id="UP000299102">
    <property type="component" value="Unassembled WGS sequence"/>
</dbReference>
<reference evidence="1 2" key="1">
    <citation type="journal article" date="2019" name="Commun. Biol.">
        <title>The bagworm genome reveals a unique fibroin gene that provides high tensile strength.</title>
        <authorList>
            <person name="Kono N."/>
            <person name="Nakamura H."/>
            <person name="Ohtoshi R."/>
            <person name="Tomita M."/>
            <person name="Numata K."/>
            <person name="Arakawa K."/>
        </authorList>
    </citation>
    <scope>NUCLEOTIDE SEQUENCE [LARGE SCALE GENOMIC DNA]</scope>
</reference>
<dbReference type="EMBL" id="BGZK01000533">
    <property type="protein sequence ID" value="GBP48932.1"/>
    <property type="molecule type" value="Genomic_DNA"/>
</dbReference>
<organism evidence="1 2">
    <name type="scientific">Eumeta variegata</name>
    <name type="common">Bagworm moth</name>
    <name type="synonym">Eumeta japonica</name>
    <dbReference type="NCBI Taxonomy" id="151549"/>
    <lineage>
        <taxon>Eukaryota</taxon>
        <taxon>Metazoa</taxon>
        <taxon>Ecdysozoa</taxon>
        <taxon>Arthropoda</taxon>
        <taxon>Hexapoda</taxon>
        <taxon>Insecta</taxon>
        <taxon>Pterygota</taxon>
        <taxon>Neoptera</taxon>
        <taxon>Endopterygota</taxon>
        <taxon>Lepidoptera</taxon>
        <taxon>Glossata</taxon>
        <taxon>Ditrysia</taxon>
        <taxon>Tineoidea</taxon>
        <taxon>Psychidae</taxon>
        <taxon>Oiketicinae</taxon>
        <taxon>Eumeta</taxon>
    </lineage>
</organism>
<name>A0A4C1WEN1_EUMVA</name>
<evidence type="ECO:0000313" key="1">
    <source>
        <dbReference type="EMBL" id="GBP48932.1"/>
    </source>
</evidence>
<comment type="caution">
    <text evidence="1">The sequence shown here is derived from an EMBL/GenBank/DDBJ whole genome shotgun (WGS) entry which is preliminary data.</text>
</comment>
<dbReference type="AlphaFoldDB" id="A0A4C1WEN1"/>
<protein>
    <submittedName>
        <fullName evidence="1">Uncharacterized protein</fullName>
    </submittedName>
</protein>
<evidence type="ECO:0000313" key="2">
    <source>
        <dbReference type="Proteomes" id="UP000299102"/>
    </source>
</evidence>
<keyword evidence="2" id="KW-1185">Reference proteome</keyword>
<proteinExistence type="predicted"/>